<evidence type="ECO:0000313" key="7">
    <source>
        <dbReference type="Proteomes" id="UP000265200"/>
    </source>
</evidence>
<evidence type="ECO:0000256" key="2">
    <source>
        <dbReference type="ARBA" id="ARBA00023242"/>
    </source>
</evidence>
<dbReference type="Pfam" id="PF11976">
    <property type="entry name" value="Rad60-SLD"/>
    <property type="match status" value="1"/>
</dbReference>
<feature type="domain" description="Rad60/SUMO-like" evidence="5">
    <location>
        <begin position="83"/>
        <end position="135"/>
    </location>
</feature>
<proteinExistence type="predicted"/>
<evidence type="ECO:0000256" key="4">
    <source>
        <dbReference type="ARBA" id="ARBA00042764"/>
    </source>
</evidence>
<dbReference type="SUPFAM" id="SSF54236">
    <property type="entry name" value="Ubiquitin-like"/>
    <property type="match status" value="1"/>
</dbReference>
<evidence type="ECO:0000313" key="6">
    <source>
        <dbReference type="Ensembl" id="ENSORLP00015010947.1"/>
    </source>
</evidence>
<dbReference type="InterPro" id="IPR052324">
    <property type="entry name" value="NFATC2-Int_DNA_Repair"/>
</dbReference>
<sequence length="135" mass="14853">SFQSTPLGQVLSQLSVTLDVPPSQLLLLREEAELPPHLTVEELRLGIADIIELLRSQSRFLLVPPILVLVRTRTNRVLCSPQDAPLASVFSQYLSGVTAAARSKARFQFDGSRVTGEQTAAQLDMEDGDIVEVWI</sequence>
<name>A0A3P9HT55_ORYLA</name>
<reference evidence="6" key="3">
    <citation type="submission" date="2025-08" db="UniProtKB">
        <authorList>
            <consortium name="Ensembl"/>
        </authorList>
    </citation>
    <scope>IDENTIFICATION</scope>
    <source>
        <strain evidence="6">HSOK</strain>
    </source>
</reference>
<evidence type="ECO:0000256" key="1">
    <source>
        <dbReference type="ARBA" id="ARBA00004123"/>
    </source>
</evidence>
<dbReference type="AlphaFoldDB" id="A0A3P9HT55"/>
<protein>
    <recommendedName>
        <fullName evidence="3">NFATC2-interacting protein</fullName>
    </recommendedName>
    <alternativeName>
        <fullName evidence="4">Nuclear factor of activated T-cells, cytoplasmic 2-interacting protein</fullName>
    </alternativeName>
</protein>
<dbReference type="GO" id="GO:0005634">
    <property type="term" value="C:nucleus"/>
    <property type="evidence" value="ECO:0007669"/>
    <property type="project" value="UniProtKB-SubCell"/>
</dbReference>
<reference key="1">
    <citation type="journal article" date="2007" name="Nature">
        <title>The medaka draft genome and insights into vertebrate genome evolution.</title>
        <authorList>
            <person name="Kasahara M."/>
            <person name="Naruse K."/>
            <person name="Sasaki S."/>
            <person name="Nakatani Y."/>
            <person name="Qu W."/>
            <person name="Ahsan B."/>
            <person name="Yamada T."/>
            <person name="Nagayasu Y."/>
            <person name="Doi K."/>
            <person name="Kasai Y."/>
            <person name="Jindo T."/>
            <person name="Kobayashi D."/>
            <person name="Shimada A."/>
            <person name="Toyoda A."/>
            <person name="Kuroki Y."/>
            <person name="Fujiyama A."/>
            <person name="Sasaki T."/>
            <person name="Shimizu A."/>
            <person name="Asakawa S."/>
            <person name="Shimizu N."/>
            <person name="Hashimoto S."/>
            <person name="Yang J."/>
            <person name="Lee Y."/>
            <person name="Matsushima K."/>
            <person name="Sugano S."/>
            <person name="Sakaizumi M."/>
            <person name="Narita T."/>
            <person name="Ohishi K."/>
            <person name="Haga S."/>
            <person name="Ohta F."/>
            <person name="Nomoto H."/>
            <person name="Nogata K."/>
            <person name="Morishita T."/>
            <person name="Endo T."/>
            <person name="Shin-I T."/>
            <person name="Takeda H."/>
            <person name="Morishita S."/>
            <person name="Kohara Y."/>
        </authorList>
    </citation>
    <scope>NUCLEOTIDE SEQUENCE [LARGE SCALE GENOMIC DNA]</scope>
    <source>
        <strain>Hd-rR</strain>
    </source>
</reference>
<comment type="subcellular location">
    <subcellularLocation>
        <location evidence="1">Nucleus</location>
    </subcellularLocation>
</comment>
<dbReference type="InterPro" id="IPR029071">
    <property type="entry name" value="Ubiquitin-like_domsf"/>
</dbReference>
<reference evidence="6" key="4">
    <citation type="submission" date="2025-09" db="UniProtKB">
        <authorList>
            <consortium name="Ensembl"/>
        </authorList>
    </citation>
    <scope>IDENTIFICATION</scope>
    <source>
        <strain evidence="6">HSOK</strain>
    </source>
</reference>
<dbReference type="PANTHER" id="PTHR47187">
    <property type="entry name" value="NFATC2-INTERACTING PROTEIN"/>
    <property type="match status" value="1"/>
</dbReference>
<keyword evidence="2" id="KW-0539">Nucleus</keyword>
<accession>A0A3P9HT55</accession>
<reference evidence="6 7" key="2">
    <citation type="submission" date="2017-04" db="EMBL/GenBank/DDBJ databases">
        <title>CpG methylation of centromeres and impact of large insertions on vertebrate speciation.</title>
        <authorList>
            <person name="Ichikawa K."/>
            <person name="Yoshimura J."/>
            <person name="Morishita S."/>
        </authorList>
    </citation>
    <scope>NUCLEOTIDE SEQUENCE</scope>
    <source>
        <strain evidence="6 7">HSOK</strain>
    </source>
</reference>
<dbReference type="Ensembl" id="ENSORLT00015017656.1">
    <property type="protein sequence ID" value="ENSORLP00015010947.1"/>
    <property type="gene ID" value="ENSORLG00015011754.1"/>
</dbReference>
<dbReference type="Proteomes" id="UP000265200">
    <property type="component" value="Chromosome 8"/>
</dbReference>
<evidence type="ECO:0000256" key="3">
    <source>
        <dbReference type="ARBA" id="ARBA00039921"/>
    </source>
</evidence>
<dbReference type="PANTHER" id="PTHR47187:SF1">
    <property type="entry name" value="NFATC2-INTERACTING PROTEIN"/>
    <property type="match status" value="1"/>
</dbReference>
<dbReference type="Gene3D" id="3.10.20.90">
    <property type="entry name" value="Phosphatidylinositol 3-kinase Catalytic Subunit, Chain A, domain 1"/>
    <property type="match status" value="2"/>
</dbReference>
<evidence type="ECO:0000259" key="5">
    <source>
        <dbReference type="Pfam" id="PF11976"/>
    </source>
</evidence>
<organism evidence="6 7">
    <name type="scientific">Oryzias latipes</name>
    <name type="common">Japanese rice fish</name>
    <name type="synonym">Japanese killifish</name>
    <dbReference type="NCBI Taxonomy" id="8090"/>
    <lineage>
        <taxon>Eukaryota</taxon>
        <taxon>Metazoa</taxon>
        <taxon>Chordata</taxon>
        <taxon>Craniata</taxon>
        <taxon>Vertebrata</taxon>
        <taxon>Euteleostomi</taxon>
        <taxon>Actinopterygii</taxon>
        <taxon>Neopterygii</taxon>
        <taxon>Teleostei</taxon>
        <taxon>Neoteleostei</taxon>
        <taxon>Acanthomorphata</taxon>
        <taxon>Ovalentaria</taxon>
        <taxon>Atherinomorphae</taxon>
        <taxon>Beloniformes</taxon>
        <taxon>Adrianichthyidae</taxon>
        <taxon>Oryziinae</taxon>
        <taxon>Oryzias</taxon>
    </lineage>
</organism>
<dbReference type="InterPro" id="IPR022617">
    <property type="entry name" value="Rad60/SUMO-like_dom"/>
</dbReference>